<dbReference type="Gene3D" id="1.10.510.10">
    <property type="entry name" value="Transferase(Phosphotransferase) domain 1"/>
    <property type="match status" value="2"/>
</dbReference>
<feature type="domain" description="Protein kinase" evidence="4">
    <location>
        <begin position="1"/>
        <end position="240"/>
    </location>
</feature>
<evidence type="ECO:0000313" key="5">
    <source>
        <dbReference type="EMBL" id="CAI2179164.1"/>
    </source>
</evidence>
<sequence length="240" mass="27492">MLLQSGSSLDAPTLNELNGLCKPVKYFKSSKNFKNNNIYGVLPFIAPEVLRGQPYTLSSDIFSFSMIMWEFISGILPFNNEAYNFQLSLDINKGKRPEIIEDTPQCYINLMKRCWDMNSLKRPTALEIFIHDGDAKITDFGISKNMNTQNSTIHYETFGRIPYVDPEKLKDLNFQYEKASDIYSYGVLMWEISSGFSPFKNLTSQNDQALLRIRISGGHHEVEMSESDNEPENDLPLDDL</sequence>
<evidence type="ECO:0000259" key="4">
    <source>
        <dbReference type="PROSITE" id="PS50011"/>
    </source>
</evidence>
<dbReference type="InterPro" id="IPR001245">
    <property type="entry name" value="Ser-Thr/Tyr_kinase_cat_dom"/>
</dbReference>
<evidence type="ECO:0000313" key="6">
    <source>
        <dbReference type="Proteomes" id="UP001153678"/>
    </source>
</evidence>
<name>A0A9W4SSE3_9GLOM</name>
<evidence type="ECO:0000256" key="2">
    <source>
        <dbReference type="ARBA" id="ARBA00022840"/>
    </source>
</evidence>
<reference evidence="5" key="1">
    <citation type="submission" date="2022-08" db="EMBL/GenBank/DDBJ databases">
        <authorList>
            <person name="Kallberg Y."/>
            <person name="Tangrot J."/>
            <person name="Rosling A."/>
        </authorList>
    </citation>
    <scope>NUCLEOTIDE SEQUENCE</scope>
    <source>
        <strain evidence="5">Wild A</strain>
    </source>
</reference>
<dbReference type="PANTHER" id="PTHR44329:SF298">
    <property type="entry name" value="MIXED LINEAGE KINASE DOMAIN-LIKE PROTEIN"/>
    <property type="match status" value="1"/>
</dbReference>
<organism evidence="5 6">
    <name type="scientific">Funneliformis geosporum</name>
    <dbReference type="NCBI Taxonomy" id="1117311"/>
    <lineage>
        <taxon>Eukaryota</taxon>
        <taxon>Fungi</taxon>
        <taxon>Fungi incertae sedis</taxon>
        <taxon>Mucoromycota</taxon>
        <taxon>Glomeromycotina</taxon>
        <taxon>Glomeromycetes</taxon>
        <taxon>Glomerales</taxon>
        <taxon>Glomeraceae</taxon>
        <taxon>Funneliformis</taxon>
    </lineage>
</organism>
<comment type="caution">
    <text evidence="5">The sequence shown here is derived from an EMBL/GenBank/DDBJ whole genome shotgun (WGS) entry which is preliminary data.</text>
</comment>
<feature type="compositionally biased region" description="Acidic residues" evidence="3">
    <location>
        <begin position="224"/>
        <end position="240"/>
    </location>
</feature>
<keyword evidence="1" id="KW-0547">Nucleotide-binding</keyword>
<dbReference type="SUPFAM" id="SSF56112">
    <property type="entry name" value="Protein kinase-like (PK-like)"/>
    <property type="match status" value="2"/>
</dbReference>
<dbReference type="GO" id="GO:0004674">
    <property type="term" value="F:protein serine/threonine kinase activity"/>
    <property type="evidence" value="ECO:0007669"/>
    <property type="project" value="TreeGrafter"/>
</dbReference>
<feature type="region of interest" description="Disordered" evidence="3">
    <location>
        <begin position="220"/>
        <end position="240"/>
    </location>
</feature>
<dbReference type="InterPro" id="IPR051681">
    <property type="entry name" value="Ser/Thr_Kinases-Pseudokinases"/>
</dbReference>
<evidence type="ECO:0000256" key="3">
    <source>
        <dbReference type="SAM" id="MobiDB-lite"/>
    </source>
</evidence>
<dbReference type="EMBL" id="CAMKVN010002007">
    <property type="protein sequence ID" value="CAI2179164.1"/>
    <property type="molecule type" value="Genomic_DNA"/>
</dbReference>
<proteinExistence type="predicted"/>
<dbReference type="InterPro" id="IPR011009">
    <property type="entry name" value="Kinase-like_dom_sf"/>
</dbReference>
<keyword evidence="2" id="KW-0067">ATP-binding</keyword>
<keyword evidence="6" id="KW-1185">Reference proteome</keyword>
<gene>
    <name evidence="5" type="ORF">FWILDA_LOCUS8952</name>
</gene>
<protein>
    <submittedName>
        <fullName evidence="5">19628_t:CDS:1</fullName>
    </submittedName>
</protein>
<dbReference type="AlphaFoldDB" id="A0A9W4SSE3"/>
<dbReference type="InterPro" id="IPR000719">
    <property type="entry name" value="Prot_kinase_dom"/>
</dbReference>
<dbReference type="PANTHER" id="PTHR44329">
    <property type="entry name" value="SERINE/THREONINE-PROTEIN KINASE TNNI3K-RELATED"/>
    <property type="match status" value="1"/>
</dbReference>
<dbReference type="OrthoDB" id="2017579at2759"/>
<accession>A0A9W4SSE3</accession>
<dbReference type="Pfam" id="PF07714">
    <property type="entry name" value="PK_Tyr_Ser-Thr"/>
    <property type="match status" value="2"/>
</dbReference>
<dbReference type="PROSITE" id="PS50011">
    <property type="entry name" value="PROTEIN_KINASE_DOM"/>
    <property type="match status" value="1"/>
</dbReference>
<dbReference type="GO" id="GO:0005524">
    <property type="term" value="F:ATP binding"/>
    <property type="evidence" value="ECO:0007669"/>
    <property type="project" value="UniProtKB-KW"/>
</dbReference>
<evidence type="ECO:0000256" key="1">
    <source>
        <dbReference type="ARBA" id="ARBA00022741"/>
    </source>
</evidence>
<dbReference type="Proteomes" id="UP001153678">
    <property type="component" value="Unassembled WGS sequence"/>
</dbReference>